<proteinExistence type="predicted"/>
<name>A0A4S8HZM1_9BACT</name>
<accession>A0A4S8HZM1</accession>
<dbReference type="AlphaFoldDB" id="A0A4S8HZM1"/>
<protein>
    <submittedName>
        <fullName evidence="1">Uncharacterized protein</fullName>
    </submittedName>
</protein>
<dbReference type="RefSeq" id="WP_136575687.1">
    <property type="nucleotide sequence ID" value="NZ_STFF01000001.1"/>
</dbReference>
<evidence type="ECO:0000313" key="2">
    <source>
        <dbReference type="Proteomes" id="UP000306918"/>
    </source>
</evidence>
<comment type="caution">
    <text evidence="1">The sequence shown here is derived from an EMBL/GenBank/DDBJ whole genome shotgun (WGS) entry which is preliminary data.</text>
</comment>
<dbReference type="Proteomes" id="UP000306918">
    <property type="component" value="Unassembled WGS sequence"/>
</dbReference>
<gene>
    <name evidence="1" type="ORF">FAM09_03535</name>
</gene>
<evidence type="ECO:0000313" key="1">
    <source>
        <dbReference type="EMBL" id="THU41197.1"/>
    </source>
</evidence>
<keyword evidence="2" id="KW-1185">Reference proteome</keyword>
<sequence>MAIADPGKHMPLLHGEFRLPDTGAALEINVVDNDDVVIYAYNQLKKKLPAIKRRFRAESSYRLSNSDKRRPNNTTFPSIVSELYSRNAAHIPISYYVFLFRLTPF</sequence>
<organism evidence="1 2">
    <name type="scientific">Niastella caeni</name>
    <dbReference type="NCBI Taxonomy" id="2569763"/>
    <lineage>
        <taxon>Bacteria</taxon>
        <taxon>Pseudomonadati</taxon>
        <taxon>Bacteroidota</taxon>
        <taxon>Chitinophagia</taxon>
        <taxon>Chitinophagales</taxon>
        <taxon>Chitinophagaceae</taxon>
        <taxon>Niastella</taxon>
    </lineage>
</organism>
<dbReference type="EMBL" id="STFF01000001">
    <property type="protein sequence ID" value="THU41197.1"/>
    <property type="molecule type" value="Genomic_DNA"/>
</dbReference>
<reference evidence="1 2" key="1">
    <citation type="submission" date="2019-04" db="EMBL/GenBank/DDBJ databases">
        <title>Niastella caeni sp. nov., isolated from activated sludge.</title>
        <authorList>
            <person name="Sheng M."/>
        </authorList>
    </citation>
    <scope>NUCLEOTIDE SEQUENCE [LARGE SCALE GENOMIC DNA]</scope>
    <source>
        <strain evidence="1 2">HX-2-15</strain>
    </source>
</reference>